<dbReference type="Pfam" id="PF01522">
    <property type="entry name" value="Polysacc_deac_1"/>
    <property type="match status" value="1"/>
</dbReference>
<evidence type="ECO:0000256" key="2">
    <source>
        <dbReference type="ARBA" id="ARBA00022801"/>
    </source>
</evidence>
<name>A0ABP3QMJ5_9ACTN</name>
<dbReference type="PANTHER" id="PTHR10587:SF133">
    <property type="entry name" value="CHITIN DEACETYLASE 1-RELATED"/>
    <property type="match status" value="1"/>
</dbReference>
<feature type="domain" description="NodB homology" evidence="4">
    <location>
        <begin position="52"/>
        <end position="242"/>
    </location>
</feature>
<evidence type="ECO:0000259" key="4">
    <source>
        <dbReference type="PROSITE" id="PS51677"/>
    </source>
</evidence>
<keyword evidence="3" id="KW-0732">Signal</keyword>
<comment type="caution">
    <text evidence="5">The sequence shown here is derived from an EMBL/GenBank/DDBJ whole genome shotgun (WGS) entry which is preliminary data.</text>
</comment>
<dbReference type="EMBL" id="BAAACA010000014">
    <property type="protein sequence ID" value="GAA0593785.1"/>
    <property type="molecule type" value="Genomic_DNA"/>
</dbReference>
<gene>
    <name evidence="5" type="ORF">GCM10010394_23910</name>
</gene>
<sequence length="254" mass="27571">MNPAPIPRRTGLLALAALAVTPSAVAAPLGPLPRPTTPWPKESLRRIPTRRRVVALTFNAAWNEAGLDTVLSVLSHHGLPATFFVTGQFAERHTCAMRTIAAAGHGIGNHSYSHPDYRHITRAQGQSDMDRADRAIRKAIDAPPAPFFRFPYSEPTANGIVDANARGWTNVEFTTDTRGYVGRTGGMTVALAAARAAETLAPGQILQMHVGTPDEQRPEPVLDALALPRIIRHLHANDYRVGDLRTLLARRPVT</sequence>
<organism evidence="5 6">
    <name type="scientific">Streptomyces crystallinus</name>
    <dbReference type="NCBI Taxonomy" id="68191"/>
    <lineage>
        <taxon>Bacteria</taxon>
        <taxon>Bacillati</taxon>
        <taxon>Actinomycetota</taxon>
        <taxon>Actinomycetes</taxon>
        <taxon>Kitasatosporales</taxon>
        <taxon>Streptomycetaceae</taxon>
        <taxon>Streptomyces</taxon>
    </lineage>
</organism>
<protein>
    <recommendedName>
        <fullName evidence="4">NodB homology domain-containing protein</fullName>
    </recommendedName>
</protein>
<dbReference type="InterPro" id="IPR050248">
    <property type="entry name" value="Polysacc_deacetylase_ArnD"/>
</dbReference>
<dbReference type="CDD" id="cd10917">
    <property type="entry name" value="CE4_NodB_like_6s_7s"/>
    <property type="match status" value="1"/>
</dbReference>
<evidence type="ECO:0000313" key="5">
    <source>
        <dbReference type="EMBL" id="GAA0593785.1"/>
    </source>
</evidence>
<dbReference type="Gene3D" id="3.20.20.370">
    <property type="entry name" value="Glycoside hydrolase/deacetylase"/>
    <property type="match status" value="1"/>
</dbReference>
<dbReference type="PROSITE" id="PS51677">
    <property type="entry name" value="NODB"/>
    <property type="match status" value="1"/>
</dbReference>
<feature type="signal peptide" evidence="3">
    <location>
        <begin position="1"/>
        <end position="26"/>
    </location>
</feature>
<keyword evidence="6" id="KW-1185">Reference proteome</keyword>
<accession>A0ABP3QMJ5</accession>
<evidence type="ECO:0000313" key="6">
    <source>
        <dbReference type="Proteomes" id="UP001500668"/>
    </source>
</evidence>
<dbReference type="SUPFAM" id="SSF88713">
    <property type="entry name" value="Glycoside hydrolase/deacetylase"/>
    <property type="match status" value="1"/>
</dbReference>
<dbReference type="InterPro" id="IPR011330">
    <property type="entry name" value="Glyco_hydro/deAcase_b/a-brl"/>
</dbReference>
<dbReference type="PANTHER" id="PTHR10587">
    <property type="entry name" value="GLYCOSYL TRANSFERASE-RELATED"/>
    <property type="match status" value="1"/>
</dbReference>
<reference evidence="6" key="1">
    <citation type="journal article" date="2019" name="Int. J. Syst. Evol. Microbiol.">
        <title>The Global Catalogue of Microorganisms (GCM) 10K type strain sequencing project: providing services to taxonomists for standard genome sequencing and annotation.</title>
        <authorList>
            <consortium name="The Broad Institute Genomics Platform"/>
            <consortium name="The Broad Institute Genome Sequencing Center for Infectious Disease"/>
            <person name="Wu L."/>
            <person name="Ma J."/>
        </authorList>
    </citation>
    <scope>NUCLEOTIDE SEQUENCE [LARGE SCALE GENOMIC DNA]</scope>
    <source>
        <strain evidence="6">JCM 5067</strain>
    </source>
</reference>
<evidence type="ECO:0000256" key="3">
    <source>
        <dbReference type="SAM" id="SignalP"/>
    </source>
</evidence>
<proteinExistence type="predicted"/>
<dbReference type="RefSeq" id="WP_344073269.1">
    <property type="nucleotide sequence ID" value="NZ_BAAACA010000014.1"/>
</dbReference>
<evidence type="ECO:0000256" key="1">
    <source>
        <dbReference type="ARBA" id="ARBA00022723"/>
    </source>
</evidence>
<feature type="chain" id="PRO_5045470537" description="NodB homology domain-containing protein" evidence="3">
    <location>
        <begin position="27"/>
        <end position="254"/>
    </location>
</feature>
<keyword evidence="2" id="KW-0378">Hydrolase</keyword>
<dbReference type="Proteomes" id="UP001500668">
    <property type="component" value="Unassembled WGS sequence"/>
</dbReference>
<keyword evidence="1" id="KW-0479">Metal-binding</keyword>
<dbReference type="InterPro" id="IPR002509">
    <property type="entry name" value="NODB_dom"/>
</dbReference>